<dbReference type="InterPro" id="IPR003445">
    <property type="entry name" value="Cat_transpt"/>
</dbReference>
<feature type="region of interest" description="Disordered" evidence="11">
    <location>
        <begin position="207"/>
        <end position="231"/>
    </location>
</feature>
<feature type="transmembrane region" description="Helical" evidence="10">
    <location>
        <begin position="490"/>
        <end position="514"/>
    </location>
</feature>
<keyword evidence="4 10" id="KW-0633">Potassium transport</keyword>
<gene>
    <name evidence="12" type="ORF">PsYK624_075130</name>
</gene>
<feature type="compositionally biased region" description="Basic and acidic residues" evidence="11">
    <location>
        <begin position="172"/>
        <end position="189"/>
    </location>
</feature>
<evidence type="ECO:0000256" key="3">
    <source>
        <dbReference type="ARBA" id="ARBA00022448"/>
    </source>
</evidence>
<keyword evidence="6 10" id="KW-0630">Potassium</keyword>
<keyword evidence="3 10" id="KW-0813">Transport</keyword>
<dbReference type="GO" id="GO:0030007">
    <property type="term" value="P:intracellular potassium ion homeostasis"/>
    <property type="evidence" value="ECO:0007669"/>
    <property type="project" value="UniProtKB-UniRule"/>
</dbReference>
<evidence type="ECO:0000256" key="11">
    <source>
        <dbReference type="SAM" id="MobiDB-lite"/>
    </source>
</evidence>
<feature type="compositionally biased region" description="Polar residues" evidence="11">
    <location>
        <begin position="360"/>
        <end position="380"/>
    </location>
</feature>
<evidence type="ECO:0000313" key="12">
    <source>
        <dbReference type="EMBL" id="GJE91363.1"/>
    </source>
</evidence>
<sequence length="922" mass="104702">MSLLSQQRKDLWKDRLDRLGRYTRRHLNFYRIHILFFTFAPLIASGIFYASNGEYHISYIDALFNCVSAVTVCGLATVDLSSLTPWQQVILFLLMCMGSPVVVSWVMVYVRREIFASKFRHVVESELARRVAQKVDAPVEIHLVPWWKRAAQVFTGPKLPTIHEATNSTDSTAREREKEKDRSRAAANRLRPDMIRRMDDAPKLVNPSGYISEGHTPQVSSAGLPRDESPHQPRLGAMQFEELAEHMLEETEEEARRQVEHPIESGSEDSIDREKREHRLTESPAEIHVPGTERPLMQRLRHAMNEEGLPRTQTIEFALSPRPDREYDDRPRMEPIESRVPSPGSPRMRRTSMPRIGTLPRTTTMPRSGTLPRTTTMPHTLTMPYTNTMHTHHSMRTKHRGFGGFPMPHEIASRVVNYFFPTFQRQLTRTVTMPRTQTIISQRAGSMAPGVRPVPYISFEAVVGRNSAFQQLTQDQIEELGGVEYRALNALLWIVGGYHIGSQLIAFTVIAPYMTLSRWQYAFVPPAEHRKVSSTWFSLFQVVSSYTNTGMSLQDESMVPFQQAYPMIVFMVFLILAGNTAFPIFLRFTIWIISKLVPRRSRVNETLHFLLDHPRRCFIYLFPSHQTWFLFTVVLFLNLTDWFFFLVLDLGNPAVTVIPAGVRVIIGLLQASAVRAAGFATVTLSALAPAVKVLYVIMMYVSVYPIAMSVRSTNVYEEKSLGVFDDESVDEENFKPTGSRATIWSSYLAMHMRKQLSFDMWWLGLGLFLVCIIERGNINNPDNLAWFNIFTIIFELVSAYGTVGLSLGVPYANYSFSGALHPLSKLIVCAVMLRGRHRGLPVAIDRAVILPFEFRDPAPDDYTPPDGASQRRGSQDSSYGNGTFNDAGRAPSEKLQRRSWRTASPDSAQLRRASSRAPTEAA</sequence>
<evidence type="ECO:0000256" key="6">
    <source>
        <dbReference type="ARBA" id="ARBA00022958"/>
    </source>
</evidence>
<feature type="transmembrane region" description="Helical" evidence="10">
    <location>
        <begin position="628"/>
        <end position="648"/>
    </location>
</feature>
<evidence type="ECO:0000313" key="13">
    <source>
        <dbReference type="Proteomes" id="UP000703269"/>
    </source>
</evidence>
<dbReference type="PIRSF" id="PIRSF002450">
    <property type="entry name" value="K+_transpter_TRK"/>
    <property type="match status" value="1"/>
</dbReference>
<evidence type="ECO:0000256" key="8">
    <source>
        <dbReference type="ARBA" id="ARBA00023065"/>
    </source>
</evidence>
<accession>A0A9P3LEC4</accession>
<evidence type="ECO:0000256" key="1">
    <source>
        <dbReference type="ARBA" id="ARBA00004141"/>
    </source>
</evidence>
<feature type="transmembrane region" description="Helical" evidence="10">
    <location>
        <begin position="567"/>
        <end position="593"/>
    </location>
</feature>
<dbReference type="PANTHER" id="PTHR31064:SF30">
    <property type="entry name" value="HIGH-AFFINITY POTASSIUM TRANSPORT PROTEIN-RELATED"/>
    <property type="match status" value="1"/>
</dbReference>
<comment type="similarity">
    <text evidence="2 10">Belongs to the TrkH potassium transport family.</text>
</comment>
<dbReference type="GO" id="GO:0140107">
    <property type="term" value="F:high-affinity potassium ion transmembrane transporter activity"/>
    <property type="evidence" value="ECO:0007669"/>
    <property type="project" value="TreeGrafter"/>
</dbReference>
<feature type="transmembrane region" description="Helical" evidence="10">
    <location>
        <begin position="654"/>
        <end position="674"/>
    </location>
</feature>
<keyword evidence="7 10" id="KW-1133">Transmembrane helix</keyword>
<feature type="transmembrane region" description="Helical" evidence="10">
    <location>
        <begin position="89"/>
        <end position="110"/>
    </location>
</feature>
<dbReference type="Proteomes" id="UP000703269">
    <property type="component" value="Unassembled WGS sequence"/>
</dbReference>
<dbReference type="NCBIfam" id="TIGR00934">
    <property type="entry name" value="2a38euk"/>
    <property type="match status" value="1"/>
</dbReference>
<dbReference type="GO" id="GO:1990573">
    <property type="term" value="P:potassium ion import across plasma membrane"/>
    <property type="evidence" value="ECO:0007669"/>
    <property type="project" value="TreeGrafter"/>
</dbReference>
<evidence type="ECO:0000256" key="2">
    <source>
        <dbReference type="ARBA" id="ARBA00009137"/>
    </source>
</evidence>
<keyword evidence="13" id="KW-1185">Reference proteome</keyword>
<dbReference type="PANTHER" id="PTHR31064">
    <property type="entry name" value="POTASSIUM TRANSPORT PROTEIN DDB_G0292412-RELATED"/>
    <property type="match status" value="1"/>
</dbReference>
<name>A0A9P3LEC4_9APHY</name>
<evidence type="ECO:0000256" key="9">
    <source>
        <dbReference type="ARBA" id="ARBA00023136"/>
    </source>
</evidence>
<dbReference type="OrthoDB" id="9999863at2759"/>
<protein>
    <recommendedName>
        <fullName evidence="10">Potassium transport protein</fullName>
    </recommendedName>
</protein>
<feature type="compositionally biased region" description="Polar residues" evidence="11">
    <location>
        <begin position="871"/>
        <end position="884"/>
    </location>
</feature>
<feature type="region of interest" description="Disordered" evidence="11">
    <location>
        <begin position="322"/>
        <end position="380"/>
    </location>
</feature>
<dbReference type="InterPro" id="IPR051143">
    <property type="entry name" value="TrkH_K-transport"/>
</dbReference>
<comment type="subcellular location">
    <subcellularLocation>
        <location evidence="1">Membrane</location>
        <topology evidence="1">Multi-pass membrane protein</topology>
    </subcellularLocation>
</comment>
<feature type="compositionally biased region" description="Basic and acidic residues" evidence="11">
    <location>
        <begin position="249"/>
        <end position="263"/>
    </location>
</feature>
<dbReference type="InterPro" id="IPR015958">
    <property type="entry name" value="Trk1_fungi"/>
</dbReference>
<evidence type="ECO:0000256" key="4">
    <source>
        <dbReference type="ARBA" id="ARBA00022538"/>
    </source>
</evidence>
<dbReference type="AlphaFoldDB" id="A0A9P3LEC4"/>
<dbReference type="InterPro" id="IPR004773">
    <property type="entry name" value="K/Na_transp_Trk1/HKT1"/>
</dbReference>
<evidence type="ECO:0000256" key="5">
    <source>
        <dbReference type="ARBA" id="ARBA00022692"/>
    </source>
</evidence>
<reference evidence="12 13" key="1">
    <citation type="submission" date="2021-08" db="EMBL/GenBank/DDBJ databases">
        <title>Draft Genome Sequence of Phanerochaete sordida strain YK-624.</title>
        <authorList>
            <person name="Mori T."/>
            <person name="Dohra H."/>
            <person name="Suzuki T."/>
            <person name="Kawagishi H."/>
            <person name="Hirai H."/>
        </authorList>
    </citation>
    <scope>NUCLEOTIDE SEQUENCE [LARGE SCALE GENOMIC DNA]</scope>
    <source>
        <strain evidence="12 13">YK-624</strain>
    </source>
</reference>
<feature type="transmembrane region" description="Helical" evidence="10">
    <location>
        <begin position="686"/>
        <end position="707"/>
    </location>
</feature>
<dbReference type="EMBL" id="BPQB01000021">
    <property type="protein sequence ID" value="GJE91363.1"/>
    <property type="molecule type" value="Genomic_DNA"/>
</dbReference>
<keyword evidence="8 10" id="KW-0406">Ion transport</keyword>
<evidence type="ECO:0000256" key="7">
    <source>
        <dbReference type="ARBA" id="ARBA00022989"/>
    </source>
</evidence>
<comment type="caution">
    <text evidence="12">The sequence shown here is derived from an EMBL/GenBank/DDBJ whole genome shotgun (WGS) entry which is preliminary data.</text>
</comment>
<feature type="region of interest" description="Disordered" evidence="11">
    <location>
        <begin position="159"/>
        <end position="189"/>
    </location>
</feature>
<evidence type="ECO:0000256" key="10">
    <source>
        <dbReference type="PIRNR" id="PIRNR002450"/>
    </source>
</evidence>
<feature type="compositionally biased region" description="Basic and acidic residues" evidence="11">
    <location>
        <begin position="270"/>
        <end position="279"/>
    </location>
</feature>
<keyword evidence="9 10" id="KW-0472">Membrane</keyword>
<organism evidence="12 13">
    <name type="scientific">Phanerochaete sordida</name>
    <dbReference type="NCBI Taxonomy" id="48140"/>
    <lineage>
        <taxon>Eukaryota</taxon>
        <taxon>Fungi</taxon>
        <taxon>Dikarya</taxon>
        <taxon>Basidiomycota</taxon>
        <taxon>Agaricomycotina</taxon>
        <taxon>Agaricomycetes</taxon>
        <taxon>Polyporales</taxon>
        <taxon>Phanerochaetaceae</taxon>
        <taxon>Phanerochaete</taxon>
    </lineage>
</organism>
<feature type="transmembrane region" description="Helical" evidence="10">
    <location>
        <begin position="785"/>
        <end position="808"/>
    </location>
</feature>
<dbReference type="GO" id="GO:0005886">
    <property type="term" value="C:plasma membrane"/>
    <property type="evidence" value="ECO:0007669"/>
    <property type="project" value="InterPro"/>
</dbReference>
<proteinExistence type="inferred from homology"/>
<keyword evidence="5 10" id="KW-0812">Transmembrane</keyword>
<feature type="transmembrane region" description="Helical" evidence="10">
    <location>
        <begin position="756"/>
        <end position="773"/>
    </location>
</feature>
<feature type="transmembrane region" description="Helical" evidence="10">
    <location>
        <begin position="29"/>
        <end position="50"/>
    </location>
</feature>
<feature type="compositionally biased region" description="Basic and acidic residues" evidence="11">
    <location>
        <begin position="322"/>
        <end position="337"/>
    </location>
</feature>
<feature type="region of interest" description="Disordered" evidence="11">
    <location>
        <begin position="860"/>
        <end position="922"/>
    </location>
</feature>
<feature type="region of interest" description="Disordered" evidence="11">
    <location>
        <begin position="249"/>
        <end position="279"/>
    </location>
</feature>
<dbReference type="Pfam" id="PF02386">
    <property type="entry name" value="TrkH"/>
    <property type="match status" value="1"/>
</dbReference>